<gene>
    <name evidence="3" type="ORF">SAMN05660359_04094</name>
</gene>
<feature type="compositionally biased region" description="Pro residues" evidence="1">
    <location>
        <begin position="65"/>
        <end position="75"/>
    </location>
</feature>
<protein>
    <submittedName>
        <fullName evidence="3">Uncharacterized protein</fullName>
    </submittedName>
</protein>
<feature type="transmembrane region" description="Helical" evidence="2">
    <location>
        <begin position="124"/>
        <end position="142"/>
    </location>
</feature>
<dbReference type="RefSeq" id="WP_075015357.1">
    <property type="nucleotide sequence ID" value="NZ_FOWE01000011.1"/>
</dbReference>
<keyword evidence="4" id="KW-1185">Reference proteome</keyword>
<organism evidence="3 4">
    <name type="scientific">Geodermatophilus obscurus</name>
    <dbReference type="NCBI Taxonomy" id="1861"/>
    <lineage>
        <taxon>Bacteria</taxon>
        <taxon>Bacillati</taxon>
        <taxon>Actinomycetota</taxon>
        <taxon>Actinomycetes</taxon>
        <taxon>Geodermatophilales</taxon>
        <taxon>Geodermatophilaceae</taxon>
        <taxon>Geodermatophilus</taxon>
    </lineage>
</organism>
<keyword evidence="2" id="KW-1133">Transmembrane helix</keyword>
<keyword evidence="2" id="KW-0472">Membrane</keyword>
<dbReference type="OrthoDB" id="5197814at2"/>
<sequence length="194" mass="18921">MTDPAAPPQSAVPSTLPPTAAPATAPLGTPGAAGATAAGDAPAAAPAARPEGASPAGHLATGPLPGRPPAPPAAPQAPRRRTGPMTRMGPWAPVAGATLGLLAGLAAALLLVGRAESFAESLSLVLLVVGLTLLGAAGVLLADEVRLVRRGTREAAVRPAWVEATAGLVNGLTPARLLLGTAAFVLFLAAYTGR</sequence>
<dbReference type="Proteomes" id="UP000183642">
    <property type="component" value="Unassembled WGS sequence"/>
</dbReference>
<feature type="region of interest" description="Disordered" evidence="1">
    <location>
        <begin position="1"/>
        <end position="89"/>
    </location>
</feature>
<evidence type="ECO:0000313" key="4">
    <source>
        <dbReference type="Proteomes" id="UP000183642"/>
    </source>
</evidence>
<proteinExistence type="predicted"/>
<feature type="compositionally biased region" description="Low complexity" evidence="1">
    <location>
        <begin position="21"/>
        <end position="64"/>
    </location>
</feature>
<dbReference type="EMBL" id="FOWE01000011">
    <property type="protein sequence ID" value="SFO53051.1"/>
    <property type="molecule type" value="Genomic_DNA"/>
</dbReference>
<evidence type="ECO:0000313" key="3">
    <source>
        <dbReference type="EMBL" id="SFO53051.1"/>
    </source>
</evidence>
<evidence type="ECO:0000256" key="2">
    <source>
        <dbReference type="SAM" id="Phobius"/>
    </source>
</evidence>
<dbReference type="AlphaFoldDB" id="A0A1I5HZ22"/>
<reference evidence="4" key="1">
    <citation type="submission" date="2016-10" db="EMBL/GenBank/DDBJ databases">
        <authorList>
            <person name="Varghese N."/>
            <person name="Submissions S."/>
        </authorList>
    </citation>
    <scope>NUCLEOTIDE SEQUENCE [LARGE SCALE GENOMIC DNA]</scope>
    <source>
        <strain evidence="4">DSM 43161</strain>
    </source>
</reference>
<keyword evidence="2" id="KW-0812">Transmembrane</keyword>
<name>A0A1I5HZ22_9ACTN</name>
<feature type="transmembrane region" description="Helical" evidence="2">
    <location>
        <begin position="175"/>
        <end position="193"/>
    </location>
</feature>
<evidence type="ECO:0000256" key="1">
    <source>
        <dbReference type="SAM" id="MobiDB-lite"/>
    </source>
</evidence>
<accession>A0A1I5HZ22</accession>
<feature type="transmembrane region" description="Helical" evidence="2">
    <location>
        <begin position="91"/>
        <end position="112"/>
    </location>
</feature>